<organism evidence="10 11">
    <name type="scientific">Cystobacter ferrugineus</name>
    <dbReference type="NCBI Taxonomy" id="83449"/>
    <lineage>
        <taxon>Bacteria</taxon>
        <taxon>Pseudomonadati</taxon>
        <taxon>Myxococcota</taxon>
        <taxon>Myxococcia</taxon>
        <taxon>Myxococcales</taxon>
        <taxon>Cystobacterineae</taxon>
        <taxon>Archangiaceae</taxon>
        <taxon>Cystobacter</taxon>
    </lineage>
</organism>
<reference evidence="10 11" key="2">
    <citation type="submission" date="2016-12" db="EMBL/GenBank/DDBJ databases">
        <title>Draft Genome Sequence of Cystobacter ferrugineus Strain Cbfe23.</title>
        <authorList>
            <person name="Akbar S."/>
            <person name="Dowd S.E."/>
            <person name="Stevens D.C."/>
        </authorList>
    </citation>
    <scope>NUCLEOTIDE SEQUENCE [LARGE SCALE GENOMIC DNA]</scope>
    <source>
        <strain evidence="10 11">Cbfe23</strain>
    </source>
</reference>
<keyword evidence="6 7" id="KW-0067">ATP-binding</keyword>
<dbReference type="InterPro" id="IPR050660">
    <property type="entry name" value="NEK_Ser/Thr_kinase"/>
</dbReference>
<proteinExistence type="inferred from homology"/>
<evidence type="ECO:0000256" key="3">
    <source>
        <dbReference type="ARBA" id="ARBA00022679"/>
    </source>
</evidence>
<dbReference type="InterPro" id="IPR017441">
    <property type="entry name" value="Protein_kinase_ATP_BS"/>
</dbReference>
<reference evidence="11" key="1">
    <citation type="submission" date="2016-11" db="EMBL/GenBank/DDBJ databases">
        <authorList>
            <person name="Shukria A."/>
            <person name="Stevens D.C."/>
        </authorList>
    </citation>
    <scope>NUCLEOTIDE SEQUENCE [LARGE SCALE GENOMIC DNA]</scope>
    <source>
        <strain evidence="11">Cbfe23</strain>
    </source>
</reference>
<evidence type="ECO:0000256" key="5">
    <source>
        <dbReference type="ARBA" id="ARBA00022777"/>
    </source>
</evidence>
<evidence type="ECO:0000256" key="1">
    <source>
        <dbReference type="ARBA" id="ARBA00010886"/>
    </source>
</evidence>
<keyword evidence="10" id="KW-0723">Serine/threonine-protein kinase</keyword>
<dbReference type="Pfam" id="PF00069">
    <property type="entry name" value="Pkinase"/>
    <property type="match status" value="1"/>
</dbReference>
<dbReference type="Gene3D" id="1.10.510.10">
    <property type="entry name" value="Transferase(Phosphotransferase) domain 1"/>
    <property type="match status" value="1"/>
</dbReference>
<protein>
    <recommendedName>
        <fullName evidence="2">non-specific serine/threonine protein kinase</fullName>
        <ecNumber evidence="2">2.7.11.1</ecNumber>
    </recommendedName>
</protein>
<evidence type="ECO:0000256" key="4">
    <source>
        <dbReference type="ARBA" id="ARBA00022741"/>
    </source>
</evidence>
<dbReference type="GO" id="GO:0005524">
    <property type="term" value="F:ATP binding"/>
    <property type="evidence" value="ECO:0007669"/>
    <property type="project" value="UniProtKB-UniRule"/>
</dbReference>
<feature type="domain" description="Protein kinase" evidence="9">
    <location>
        <begin position="40"/>
        <end position="307"/>
    </location>
</feature>
<sequence length="496" mass="52886">MGGDDLIPGTVLSTGSRNAGPGGSTILETQLQVGDILGSYQLERLLGEGSMGQVFQARHVRLGRQVALKVLRSSYAHDGNFVRRFFQEAHAVNQINHEHIVEIFDFVEDSAAGHVYCVMELLRGQSLSDLLREDRLSLTRIRRIMVQVCAALSAAHQLGVVHRDVKPDNLFITQKSGQTDFVKVLDFGVAKLLTAEGVNGTLDGTIIGTPTYMSPEQAAGLPVDARADIYAVGTVLYELLTGTPPFVAPNFGQLMVKILTESPPELPTHTPAGDAIPPELARITLRCLSKEPEERPAQLAEVITALLTDSDSATLAVVPPEERPTRPMPMPFALRFLPRHAGWMAMAGALAMVGVGLVLMRGGEPAVAPPAAVVAEPRVAEAPKPQPVPVSLTVNSVPAGARVVRADTGETLGVTPWVAQMPPSDGSLGVRVELAGYVPSEHQLRLDASSTLEVPLVRAGTKPARATPSRSSLPRSSLSRKSSMGNRDAVIDPFAP</sequence>
<dbReference type="SUPFAM" id="SSF56112">
    <property type="entry name" value="Protein kinase-like (PK-like)"/>
    <property type="match status" value="1"/>
</dbReference>
<dbReference type="GO" id="GO:0004674">
    <property type="term" value="F:protein serine/threonine kinase activity"/>
    <property type="evidence" value="ECO:0007669"/>
    <property type="project" value="UniProtKB-KW"/>
</dbReference>
<keyword evidence="4 7" id="KW-0547">Nucleotide-binding</keyword>
<evidence type="ECO:0000313" key="11">
    <source>
        <dbReference type="Proteomes" id="UP000182229"/>
    </source>
</evidence>
<feature type="binding site" evidence="7">
    <location>
        <position position="69"/>
    </location>
    <ligand>
        <name>ATP</name>
        <dbReference type="ChEBI" id="CHEBI:30616"/>
    </ligand>
</feature>
<dbReference type="Gene3D" id="3.30.200.20">
    <property type="entry name" value="Phosphorylase Kinase, domain 1"/>
    <property type="match status" value="1"/>
</dbReference>
<name>A0A1L9B528_9BACT</name>
<dbReference type="AlphaFoldDB" id="A0A1L9B528"/>
<dbReference type="CDD" id="cd14014">
    <property type="entry name" value="STKc_PknB_like"/>
    <property type="match status" value="1"/>
</dbReference>
<dbReference type="STRING" id="83449.BON30_29120"/>
<dbReference type="EC" id="2.7.11.1" evidence="2"/>
<feature type="region of interest" description="Disordered" evidence="8">
    <location>
        <begin position="459"/>
        <end position="496"/>
    </location>
</feature>
<feature type="compositionally biased region" description="Low complexity" evidence="8">
    <location>
        <begin position="468"/>
        <end position="483"/>
    </location>
</feature>
<evidence type="ECO:0000256" key="7">
    <source>
        <dbReference type="PROSITE-ProRule" id="PRU10141"/>
    </source>
</evidence>
<keyword evidence="3" id="KW-0808">Transferase</keyword>
<gene>
    <name evidence="10" type="ORF">BON30_29120</name>
</gene>
<evidence type="ECO:0000259" key="9">
    <source>
        <dbReference type="PROSITE" id="PS50011"/>
    </source>
</evidence>
<dbReference type="Proteomes" id="UP000182229">
    <property type="component" value="Unassembled WGS sequence"/>
</dbReference>
<dbReference type="PROSITE" id="PS00107">
    <property type="entry name" value="PROTEIN_KINASE_ATP"/>
    <property type="match status" value="1"/>
</dbReference>
<dbReference type="PROSITE" id="PS50011">
    <property type="entry name" value="PROTEIN_KINASE_DOM"/>
    <property type="match status" value="1"/>
</dbReference>
<comment type="caution">
    <text evidence="10">The sequence shown here is derived from an EMBL/GenBank/DDBJ whole genome shotgun (WGS) entry which is preliminary data.</text>
</comment>
<dbReference type="InterPro" id="IPR000719">
    <property type="entry name" value="Prot_kinase_dom"/>
</dbReference>
<dbReference type="InterPro" id="IPR008271">
    <property type="entry name" value="Ser/Thr_kinase_AS"/>
</dbReference>
<comment type="similarity">
    <text evidence="1">Belongs to the protein kinase superfamily. NEK Ser/Thr protein kinase family. NIMA subfamily.</text>
</comment>
<dbReference type="InterPro" id="IPR011009">
    <property type="entry name" value="Kinase-like_dom_sf"/>
</dbReference>
<evidence type="ECO:0000313" key="10">
    <source>
        <dbReference type="EMBL" id="OJH37355.1"/>
    </source>
</evidence>
<evidence type="ECO:0000256" key="2">
    <source>
        <dbReference type="ARBA" id="ARBA00012513"/>
    </source>
</evidence>
<dbReference type="EMBL" id="MPIN01000008">
    <property type="protein sequence ID" value="OJH37355.1"/>
    <property type="molecule type" value="Genomic_DNA"/>
</dbReference>
<accession>A0A1L9B528</accession>
<dbReference type="PANTHER" id="PTHR43671:SF13">
    <property type="entry name" value="SERINE_THREONINE-PROTEIN KINASE NEK2"/>
    <property type="match status" value="1"/>
</dbReference>
<keyword evidence="11" id="KW-1185">Reference proteome</keyword>
<evidence type="ECO:0000256" key="6">
    <source>
        <dbReference type="ARBA" id="ARBA00022840"/>
    </source>
</evidence>
<evidence type="ECO:0000256" key="8">
    <source>
        <dbReference type="SAM" id="MobiDB-lite"/>
    </source>
</evidence>
<dbReference type="SMART" id="SM00220">
    <property type="entry name" value="S_TKc"/>
    <property type="match status" value="1"/>
</dbReference>
<dbReference type="PROSITE" id="PS00108">
    <property type="entry name" value="PROTEIN_KINASE_ST"/>
    <property type="match status" value="1"/>
</dbReference>
<dbReference type="PANTHER" id="PTHR43671">
    <property type="entry name" value="SERINE/THREONINE-PROTEIN KINASE NEK"/>
    <property type="match status" value="1"/>
</dbReference>
<feature type="region of interest" description="Disordered" evidence="8">
    <location>
        <begin position="1"/>
        <end position="23"/>
    </location>
</feature>
<keyword evidence="5 10" id="KW-0418">Kinase</keyword>